<protein>
    <submittedName>
        <fullName evidence="2">Uncharacterized protein</fullName>
    </submittedName>
</protein>
<gene>
    <name evidence="2" type="ORF">Pcinc_001224</name>
</gene>
<proteinExistence type="predicted"/>
<dbReference type="Proteomes" id="UP001286313">
    <property type="component" value="Unassembled WGS sequence"/>
</dbReference>
<feature type="compositionally biased region" description="Basic residues" evidence="1">
    <location>
        <begin position="75"/>
        <end position="85"/>
    </location>
</feature>
<evidence type="ECO:0000256" key="1">
    <source>
        <dbReference type="SAM" id="MobiDB-lite"/>
    </source>
</evidence>
<keyword evidence="3" id="KW-1185">Reference proteome</keyword>
<organism evidence="2 3">
    <name type="scientific">Petrolisthes cinctipes</name>
    <name type="common">Flat porcelain crab</name>
    <dbReference type="NCBI Taxonomy" id="88211"/>
    <lineage>
        <taxon>Eukaryota</taxon>
        <taxon>Metazoa</taxon>
        <taxon>Ecdysozoa</taxon>
        <taxon>Arthropoda</taxon>
        <taxon>Crustacea</taxon>
        <taxon>Multicrustacea</taxon>
        <taxon>Malacostraca</taxon>
        <taxon>Eumalacostraca</taxon>
        <taxon>Eucarida</taxon>
        <taxon>Decapoda</taxon>
        <taxon>Pleocyemata</taxon>
        <taxon>Anomura</taxon>
        <taxon>Galatheoidea</taxon>
        <taxon>Porcellanidae</taxon>
        <taxon>Petrolisthes</taxon>
    </lineage>
</organism>
<feature type="compositionally biased region" description="Basic residues" evidence="1">
    <location>
        <begin position="58"/>
        <end position="67"/>
    </location>
</feature>
<sequence>MGSHQVCAPITEMSTTILLDTPPRLSRNATHTTQSPPPSYNLHAPPAPPCLSSPLTTTHHRNMRLHTTRSDSHAPRHHSRPSINM</sequence>
<comment type="caution">
    <text evidence="2">The sequence shown here is derived from an EMBL/GenBank/DDBJ whole genome shotgun (WGS) entry which is preliminary data.</text>
</comment>
<accession>A0AAE1L3J4</accession>
<feature type="region of interest" description="Disordered" evidence="1">
    <location>
        <begin position="17"/>
        <end position="85"/>
    </location>
</feature>
<evidence type="ECO:0000313" key="3">
    <source>
        <dbReference type="Proteomes" id="UP001286313"/>
    </source>
</evidence>
<feature type="compositionally biased region" description="Pro residues" evidence="1">
    <location>
        <begin position="35"/>
        <end position="51"/>
    </location>
</feature>
<dbReference type="AlphaFoldDB" id="A0AAE1L3J4"/>
<evidence type="ECO:0000313" key="2">
    <source>
        <dbReference type="EMBL" id="KAK3895056.1"/>
    </source>
</evidence>
<name>A0AAE1L3J4_PETCI</name>
<dbReference type="EMBL" id="JAWQEG010000069">
    <property type="protein sequence ID" value="KAK3895056.1"/>
    <property type="molecule type" value="Genomic_DNA"/>
</dbReference>
<reference evidence="2" key="1">
    <citation type="submission" date="2023-10" db="EMBL/GenBank/DDBJ databases">
        <title>Genome assemblies of two species of porcelain crab, Petrolisthes cinctipes and Petrolisthes manimaculis (Anomura: Porcellanidae).</title>
        <authorList>
            <person name="Angst P."/>
        </authorList>
    </citation>
    <scope>NUCLEOTIDE SEQUENCE</scope>
    <source>
        <strain evidence="2">PB745_01</strain>
        <tissue evidence="2">Gill</tissue>
    </source>
</reference>